<dbReference type="STRING" id="380248.SAMN05216251_110127"/>
<dbReference type="PANTHER" id="PTHR35526">
    <property type="entry name" value="ANTI-SIGMA-F FACTOR RSBW-RELATED"/>
    <property type="match status" value="1"/>
</dbReference>
<accession>A0A1I2H7V3</accession>
<keyword evidence="3" id="KW-0418">Kinase</keyword>
<evidence type="ECO:0000313" key="4">
    <source>
        <dbReference type="Proteomes" id="UP000199323"/>
    </source>
</evidence>
<dbReference type="AlphaFoldDB" id="A0A1I2H7V3"/>
<dbReference type="EMBL" id="FONG01000010">
    <property type="protein sequence ID" value="SFF25443.1"/>
    <property type="molecule type" value="Genomic_DNA"/>
</dbReference>
<dbReference type="InterPro" id="IPR003594">
    <property type="entry name" value="HATPase_dom"/>
</dbReference>
<organism evidence="3 4">
    <name type="scientific">Actinacidiphila alni</name>
    <dbReference type="NCBI Taxonomy" id="380248"/>
    <lineage>
        <taxon>Bacteria</taxon>
        <taxon>Bacillati</taxon>
        <taxon>Actinomycetota</taxon>
        <taxon>Actinomycetes</taxon>
        <taxon>Kitasatosporales</taxon>
        <taxon>Streptomycetaceae</taxon>
        <taxon>Actinacidiphila</taxon>
    </lineage>
</organism>
<reference evidence="3 4" key="1">
    <citation type="submission" date="2016-10" db="EMBL/GenBank/DDBJ databases">
        <authorList>
            <person name="de Groot N.N."/>
        </authorList>
    </citation>
    <scope>NUCLEOTIDE SEQUENCE [LARGE SCALE GENOMIC DNA]</scope>
    <source>
        <strain evidence="3 4">CGMCC 4.3510</strain>
    </source>
</reference>
<gene>
    <name evidence="3" type="ORF">SAMN05216251_110127</name>
</gene>
<dbReference type="GO" id="GO:0004674">
    <property type="term" value="F:protein serine/threonine kinase activity"/>
    <property type="evidence" value="ECO:0007669"/>
    <property type="project" value="UniProtKB-KW"/>
</dbReference>
<dbReference type="Gene3D" id="3.30.565.10">
    <property type="entry name" value="Histidine kinase-like ATPase, C-terminal domain"/>
    <property type="match status" value="1"/>
</dbReference>
<dbReference type="Proteomes" id="UP000199323">
    <property type="component" value="Unassembled WGS sequence"/>
</dbReference>
<dbReference type="InterPro" id="IPR050267">
    <property type="entry name" value="Anti-sigma-factor_SerPK"/>
</dbReference>
<protein>
    <submittedName>
        <fullName evidence="3">Histidine kinase-like ATPase domain-containing protein</fullName>
    </submittedName>
</protein>
<dbReference type="RefSeq" id="WP_245796140.1">
    <property type="nucleotide sequence ID" value="NZ_FONG01000010.1"/>
</dbReference>
<evidence type="ECO:0000313" key="3">
    <source>
        <dbReference type="EMBL" id="SFF25443.1"/>
    </source>
</evidence>
<dbReference type="PANTHER" id="PTHR35526:SF3">
    <property type="entry name" value="ANTI-SIGMA-F FACTOR RSBW"/>
    <property type="match status" value="1"/>
</dbReference>
<evidence type="ECO:0000259" key="2">
    <source>
        <dbReference type="Pfam" id="PF13581"/>
    </source>
</evidence>
<dbReference type="InterPro" id="IPR036890">
    <property type="entry name" value="HATPase_C_sf"/>
</dbReference>
<feature type="domain" description="Histidine kinase/HSP90-like ATPase" evidence="2">
    <location>
        <begin position="14"/>
        <end position="127"/>
    </location>
</feature>
<sequence>MRSSATFDGRSASIAAARRQVASFLGDATAPGIGAAPADIVERAQLVVSELVTNAVKYAGGPCGLDLALSDGRIEISVWDTSSQPVTAMEYDPGRIGRHGLEIVAALCESVEVTAMDTAPGKRVTARLGLGVRDG</sequence>
<dbReference type="CDD" id="cd16936">
    <property type="entry name" value="HATPase_RsbW-like"/>
    <property type="match status" value="1"/>
</dbReference>
<keyword evidence="1" id="KW-0723">Serine/threonine-protein kinase</keyword>
<dbReference type="SUPFAM" id="SSF55874">
    <property type="entry name" value="ATPase domain of HSP90 chaperone/DNA topoisomerase II/histidine kinase"/>
    <property type="match status" value="1"/>
</dbReference>
<keyword evidence="4" id="KW-1185">Reference proteome</keyword>
<evidence type="ECO:0000256" key="1">
    <source>
        <dbReference type="ARBA" id="ARBA00022527"/>
    </source>
</evidence>
<name>A0A1I2H7V3_9ACTN</name>
<proteinExistence type="predicted"/>
<keyword evidence="3" id="KW-0808">Transferase</keyword>
<dbReference type="Pfam" id="PF13581">
    <property type="entry name" value="HATPase_c_2"/>
    <property type="match status" value="1"/>
</dbReference>